<protein>
    <submittedName>
        <fullName evidence="1">Uncharacterized protein</fullName>
    </submittedName>
</protein>
<dbReference type="EnsemblMetazoa" id="Aqu2.1.05590_001">
    <property type="protein sequence ID" value="Aqu2.1.05590_001"/>
    <property type="gene ID" value="Aqu2.1.05590"/>
</dbReference>
<accession>A0A1X7SUC9</accession>
<organism evidence="1">
    <name type="scientific">Amphimedon queenslandica</name>
    <name type="common">Sponge</name>
    <dbReference type="NCBI Taxonomy" id="400682"/>
    <lineage>
        <taxon>Eukaryota</taxon>
        <taxon>Metazoa</taxon>
        <taxon>Porifera</taxon>
        <taxon>Demospongiae</taxon>
        <taxon>Heteroscleromorpha</taxon>
        <taxon>Haplosclerida</taxon>
        <taxon>Niphatidae</taxon>
        <taxon>Amphimedon</taxon>
    </lineage>
</organism>
<sequence>MSSVMNHYRIRSDTGCFTESKSPVATS</sequence>
<evidence type="ECO:0000313" key="1">
    <source>
        <dbReference type="EnsemblMetazoa" id="Aqu2.1.05590_001"/>
    </source>
</evidence>
<proteinExistence type="predicted"/>
<dbReference type="InParanoid" id="A0A1X7SUC9"/>
<name>A0A1X7SUC9_AMPQE</name>
<reference evidence="1" key="1">
    <citation type="submission" date="2017-05" db="UniProtKB">
        <authorList>
            <consortium name="EnsemblMetazoa"/>
        </authorList>
    </citation>
    <scope>IDENTIFICATION</scope>
</reference>
<dbReference type="AlphaFoldDB" id="A0A1X7SUC9"/>